<sequence length="126" mass="14855">MPNLYDQDLRKRTIAYWQETNNKSKTARIFGICRNTLNSWIALYHDQGNTEPKKAQPTGVKHIITDLDSFERYVKAKQFDTAKQLREQYLKDHPDVSISYNAFVDTLHRINWTFKKRPSPTKNPTP</sequence>
<evidence type="ECO:0000313" key="3">
    <source>
        <dbReference type="EMBL" id="QHG08893.1"/>
    </source>
</evidence>
<dbReference type="AlphaFoldDB" id="A0A2D2LS61"/>
<dbReference type="Proteomes" id="UP000229340">
    <property type="component" value="Chromosome"/>
</dbReference>
<evidence type="ECO:0000313" key="4">
    <source>
        <dbReference type="Proteomes" id="UP000229340"/>
    </source>
</evidence>
<evidence type="ECO:0000313" key="5">
    <source>
        <dbReference type="Proteomes" id="UP000464046"/>
    </source>
</evidence>
<dbReference type="InterPro" id="IPR055247">
    <property type="entry name" value="InsJ-like_HTH"/>
</dbReference>
<gene>
    <name evidence="3" type="ORF">GSF12_02655</name>
    <name evidence="2" type="ORF">NP7_00140</name>
</gene>
<evidence type="ECO:0000259" key="1">
    <source>
        <dbReference type="Pfam" id="PF13518"/>
    </source>
</evidence>
<dbReference type="Pfam" id="PF13518">
    <property type="entry name" value="HTH_28"/>
    <property type="match status" value="1"/>
</dbReference>
<dbReference type="EMBL" id="CP024443">
    <property type="protein sequence ID" value="ATR77832.1"/>
    <property type="molecule type" value="Genomic_DNA"/>
</dbReference>
<reference evidence="5" key="4">
    <citation type="submission" date="2019-12" db="EMBL/GenBank/DDBJ databases">
        <title>Whole genome sequence of Moraxella osloensis YV1.</title>
        <authorList>
            <person name="Batinovic S."/>
            <person name="Rice D.T.F."/>
            <person name="Petrovski S."/>
        </authorList>
    </citation>
    <scope>NUCLEOTIDE SEQUENCE [LARGE SCALE GENOMIC DNA]</scope>
    <source>
        <strain evidence="5">YV1</strain>
    </source>
</reference>
<reference evidence="2" key="2">
    <citation type="journal article" date="2018" name="Genome Announc.">
        <title>Complete Genome Sequences of Three Moraxella osloensis Strains Isolated from Human Skin.</title>
        <authorList>
            <person name="Lim J.Y."/>
            <person name="Hwang I."/>
            <person name="Ganzorig M."/>
            <person name="Huang S.L."/>
            <person name="Cho G.S."/>
            <person name="Franz C.M.A.P."/>
            <person name="Lee K."/>
        </authorList>
    </citation>
    <scope>NUCLEOTIDE SEQUENCE</scope>
    <source>
        <strain evidence="2">NP7</strain>
    </source>
</reference>
<dbReference type="RefSeq" id="WP_100269222.1">
    <property type="nucleotide sequence ID" value="NZ_CP024443.1"/>
</dbReference>
<dbReference type="InterPro" id="IPR009057">
    <property type="entry name" value="Homeodomain-like_sf"/>
</dbReference>
<protein>
    <submittedName>
        <fullName evidence="3">Helix-turn-helix domain-containing protein</fullName>
    </submittedName>
</protein>
<reference evidence="3" key="5">
    <citation type="journal article" date="2020" name="Microbiol. Resour. Announc.">
        <title>Complete Genome Sequence of Moraxella osloensis Strain YV1, Isolated from an Australian Wastewater Treatment Plant.</title>
        <authorList>
            <person name="Batinovic S."/>
            <person name="Rice D.T.F."/>
            <person name="Seviour R.J."/>
            <person name="Petrovski S."/>
        </authorList>
    </citation>
    <scope>NUCLEOTIDE SEQUENCE</scope>
    <source>
        <strain evidence="3">YV1</strain>
    </source>
</reference>
<proteinExistence type="predicted"/>
<reference evidence="4" key="1">
    <citation type="submission" date="2017-11" db="EMBL/GenBank/DDBJ databases">
        <title>Complete genome sequence of Moraxella osloensis NP7 isolated from human skin.</title>
        <authorList>
            <person name="Lee K."/>
            <person name="Lim J.Y."/>
            <person name="Hwang I."/>
        </authorList>
    </citation>
    <scope>NUCLEOTIDE SEQUENCE [LARGE SCALE GENOMIC DNA]</scope>
    <source>
        <strain evidence="4">NP7</strain>
    </source>
</reference>
<dbReference type="EMBL" id="CP047226">
    <property type="protein sequence ID" value="QHG08893.1"/>
    <property type="molecule type" value="Genomic_DNA"/>
</dbReference>
<feature type="domain" description="Insertion element IS150 protein InsJ-like helix-turn-helix" evidence="1">
    <location>
        <begin position="10"/>
        <end position="49"/>
    </location>
</feature>
<reference evidence="2" key="3">
    <citation type="journal article" date="2018" name="Misainmurhag Hoiji">
        <title>Complete genome sequence of multidrug-resistant Moraxella osloensis NP7 with multiple plasmids isolated from human skin.</title>
        <authorList>
            <person name="Ganzorig M."/>
            <person name="Lim J.Y."/>
            <person name="Hwang I."/>
            <person name="Lee K."/>
        </authorList>
    </citation>
    <scope>NUCLEOTIDE SEQUENCE</scope>
    <source>
        <strain evidence="2">NP7</strain>
    </source>
</reference>
<accession>A0A2D2LS61</accession>
<name>A0A2D2LS61_FAUOS</name>
<dbReference type="SUPFAM" id="SSF46689">
    <property type="entry name" value="Homeodomain-like"/>
    <property type="match status" value="1"/>
</dbReference>
<organism evidence="2 4">
    <name type="scientific">Faucicola osloensis</name>
    <name type="common">Moraxella osloensis</name>
    <dbReference type="NCBI Taxonomy" id="34062"/>
    <lineage>
        <taxon>Bacteria</taxon>
        <taxon>Pseudomonadati</taxon>
        <taxon>Pseudomonadota</taxon>
        <taxon>Gammaproteobacteria</taxon>
        <taxon>Moraxellales</taxon>
        <taxon>Moraxellaceae</taxon>
        <taxon>Faucicola</taxon>
    </lineage>
</organism>
<evidence type="ECO:0000313" key="2">
    <source>
        <dbReference type="EMBL" id="ATR77832.1"/>
    </source>
</evidence>